<keyword evidence="6" id="KW-0597">Phosphoprotein</keyword>
<dbReference type="Gene3D" id="1.10.10.60">
    <property type="entry name" value="Homeodomain-like"/>
    <property type="match status" value="1"/>
</dbReference>
<evidence type="ECO:0000256" key="6">
    <source>
        <dbReference type="PROSITE-ProRule" id="PRU00169"/>
    </source>
</evidence>
<dbReference type="SMART" id="SM00382">
    <property type="entry name" value="AAA"/>
    <property type="match status" value="1"/>
</dbReference>
<dbReference type="InterPro" id="IPR011006">
    <property type="entry name" value="CheY-like_superfamily"/>
</dbReference>
<keyword evidence="3" id="KW-0805">Transcription regulation</keyword>
<dbReference type="PANTHER" id="PTHR32071:SF121">
    <property type="entry name" value="SIGMA L-DEPENDENT TRANSCRIPTIONAL REGULATOR YQIR-RELATED"/>
    <property type="match status" value="1"/>
</dbReference>
<evidence type="ECO:0000256" key="2">
    <source>
        <dbReference type="ARBA" id="ARBA00022840"/>
    </source>
</evidence>
<dbReference type="Gene3D" id="1.10.8.60">
    <property type="match status" value="1"/>
</dbReference>
<keyword evidence="2" id="KW-0067">ATP-binding</keyword>
<dbReference type="SUPFAM" id="SSF52540">
    <property type="entry name" value="P-loop containing nucleoside triphosphate hydrolases"/>
    <property type="match status" value="1"/>
</dbReference>
<dbReference type="InterPro" id="IPR009057">
    <property type="entry name" value="Homeodomain-like_sf"/>
</dbReference>
<accession>A0ABW4WZ64</accession>
<dbReference type="InterPro" id="IPR025943">
    <property type="entry name" value="Sigma_54_int_dom_ATP-bd_2"/>
</dbReference>
<dbReference type="SMART" id="SM00448">
    <property type="entry name" value="REC"/>
    <property type="match status" value="1"/>
</dbReference>
<dbReference type="PROSITE" id="PS50045">
    <property type="entry name" value="SIGMA54_INTERACT_4"/>
    <property type="match status" value="1"/>
</dbReference>
<keyword evidence="4" id="KW-0238">DNA-binding</keyword>
<dbReference type="Pfam" id="PF00072">
    <property type="entry name" value="Response_reg"/>
    <property type="match status" value="1"/>
</dbReference>
<dbReference type="EMBL" id="JBHUHV010000028">
    <property type="protein sequence ID" value="MFD2067165.1"/>
    <property type="molecule type" value="Genomic_DNA"/>
</dbReference>
<evidence type="ECO:0000313" key="10">
    <source>
        <dbReference type="Proteomes" id="UP001597369"/>
    </source>
</evidence>
<keyword evidence="1" id="KW-0547">Nucleotide-binding</keyword>
<dbReference type="SUPFAM" id="SSF52172">
    <property type="entry name" value="CheY-like"/>
    <property type="match status" value="1"/>
</dbReference>
<dbReference type="CDD" id="cd00009">
    <property type="entry name" value="AAA"/>
    <property type="match status" value="1"/>
</dbReference>
<dbReference type="PROSITE" id="PS50110">
    <property type="entry name" value="RESPONSE_REGULATORY"/>
    <property type="match status" value="1"/>
</dbReference>
<dbReference type="RefSeq" id="WP_229962990.1">
    <property type="nucleotide sequence ID" value="NZ_JAJJWI010000041.1"/>
</dbReference>
<dbReference type="InterPro" id="IPR001789">
    <property type="entry name" value="Sig_transdc_resp-reg_receiver"/>
</dbReference>
<dbReference type="PANTHER" id="PTHR32071">
    <property type="entry name" value="TRANSCRIPTIONAL REGULATORY PROTEIN"/>
    <property type="match status" value="1"/>
</dbReference>
<protein>
    <submittedName>
        <fullName evidence="9">Sigma-54-dependent transcriptional regulator</fullName>
    </submittedName>
</protein>
<dbReference type="CDD" id="cd00156">
    <property type="entry name" value="REC"/>
    <property type="match status" value="1"/>
</dbReference>
<comment type="caution">
    <text evidence="9">The sequence shown here is derived from an EMBL/GenBank/DDBJ whole genome shotgun (WGS) entry which is preliminary data.</text>
</comment>
<dbReference type="PROSITE" id="PS00688">
    <property type="entry name" value="SIGMA54_INTERACT_3"/>
    <property type="match status" value="1"/>
</dbReference>
<dbReference type="InterPro" id="IPR058031">
    <property type="entry name" value="AAA_lid_NorR"/>
</dbReference>
<evidence type="ECO:0000256" key="3">
    <source>
        <dbReference type="ARBA" id="ARBA00023015"/>
    </source>
</evidence>
<sequence length="466" mass="52552">MPDTQDNKPCTRIFVLEDDLWYSQFLSYHLSLNPDHEVKVFNSVDNFLKALPERPDVVTLDYHLPGYKGEDILGRVLQESPNTYTLVVSGQEDITKAVALMKQGAYDYISKNGETKERLWSIVEKVKQDITLRRELEELRREVAQRESLGRELIGTSEPMRRVFSLVEKAAKSNINVTITGETGTGKELVARAIHQHSSRAKGPFVAVNVSAIPSELLESELFGHEKGAFTGAAALRIGKFEEANGGTLFLDEIGEMEVGLQSKLLRVLQEREVTRVGSTGTVSVDVRILTATHRNLLDEVRRGTFREDFYYRLLGIQVHLPPLRERGHDVLLIAQRILQVFCAENGMPSKSLSGEAQKRLLRHAYPGNVRELKAVVELAAVLSEGDVIGVEDIQLEELQPKAGAAIGIADMEEEKTLDEHIADTVQRYLERYDYNVVRVAEKLKVGRSTIYRMIRRKEVFLKEEA</sequence>
<evidence type="ECO:0000256" key="1">
    <source>
        <dbReference type="ARBA" id="ARBA00022741"/>
    </source>
</evidence>
<dbReference type="PROSITE" id="PS00676">
    <property type="entry name" value="SIGMA54_INTERACT_2"/>
    <property type="match status" value="1"/>
</dbReference>
<gene>
    <name evidence="9" type="ORF">ACFSKU_09750</name>
</gene>
<feature type="modified residue" description="4-aspartylphosphate" evidence="6">
    <location>
        <position position="61"/>
    </location>
</feature>
<dbReference type="InterPro" id="IPR002078">
    <property type="entry name" value="Sigma_54_int"/>
</dbReference>
<dbReference type="InterPro" id="IPR025944">
    <property type="entry name" value="Sigma_54_int_dom_CS"/>
</dbReference>
<proteinExistence type="predicted"/>
<evidence type="ECO:0000259" key="8">
    <source>
        <dbReference type="PROSITE" id="PS50110"/>
    </source>
</evidence>
<keyword evidence="10" id="KW-1185">Reference proteome</keyword>
<evidence type="ECO:0000256" key="5">
    <source>
        <dbReference type="ARBA" id="ARBA00023163"/>
    </source>
</evidence>
<dbReference type="SUPFAM" id="SSF46689">
    <property type="entry name" value="Homeodomain-like"/>
    <property type="match status" value="1"/>
</dbReference>
<dbReference type="Pfam" id="PF00158">
    <property type="entry name" value="Sigma54_activat"/>
    <property type="match status" value="1"/>
</dbReference>
<dbReference type="Proteomes" id="UP001597369">
    <property type="component" value="Unassembled WGS sequence"/>
</dbReference>
<feature type="domain" description="Sigma-54 factor interaction" evidence="7">
    <location>
        <begin position="153"/>
        <end position="382"/>
    </location>
</feature>
<evidence type="ECO:0000313" key="9">
    <source>
        <dbReference type="EMBL" id="MFD2067165.1"/>
    </source>
</evidence>
<evidence type="ECO:0000259" key="7">
    <source>
        <dbReference type="PROSITE" id="PS50045"/>
    </source>
</evidence>
<evidence type="ECO:0000256" key="4">
    <source>
        <dbReference type="ARBA" id="ARBA00023125"/>
    </source>
</evidence>
<name>A0ABW4WZ64_9BACT</name>
<dbReference type="InterPro" id="IPR027417">
    <property type="entry name" value="P-loop_NTPase"/>
</dbReference>
<organism evidence="9 10">
    <name type="scientific">Pontibacter silvestris</name>
    <dbReference type="NCBI Taxonomy" id="2305183"/>
    <lineage>
        <taxon>Bacteria</taxon>
        <taxon>Pseudomonadati</taxon>
        <taxon>Bacteroidota</taxon>
        <taxon>Cytophagia</taxon>
        <taxon>Cytophagales</taxon>
        <taxon>Hymenobacteraceae</taxon>
        <taxon>Pontibacter</taxon>
    </lineage>
</organism>
<dbReference type="InterPro" id="IPR003593">
    <property type="entry name" value="AAA+_ATPase"/>
</dbReference>
<keyword evidence="5" id="KW-0804">Transcription</keyword>
<reference evidence="10" key="1">
    <citation type="journal article" date="2019" name="Int. J. Syst. Evol. Microbiol.">
        <title>The Global Catalogue of Microorganisms (GCM) 10K type strain sequencing project: providing services to taxonomists for standard genome sequencing and annotation.</title>
        <authorList>
            <consortium name="The Broad Institute Genomics Platform"/>
            <consortium name="The Broad Institute Genome Sequencing Center for Infectious Disease"/>
            <person name="Wu L."/>
            <person name="Ma J."/>
        </authorList>
    </citation>
    <scope>NUCLEOTIDE SEQUENCE [LARGE SCALE GENOMIC DNA]</scope>
    <source>
        <strain evidence="10">JCM 16545</strain>
    </source>
</reference>
<dbReference type="Gene3D" id="3.40.50.2300">
    <property type="match status" value="1"/>
</dbReference>
<dbReference type="Gene3D" id="3.40.50.300">
    <property type="entry name" value="P-loop containing nucleotide triphosphate hydrolases"/>
    <property type="match status" value="1"/>
</dbReference>
<dbReference type="Pfam" id="PF25601">
    <property type="entry name" value="AAA_lid_14"/>
    <property type="match status" value="1"/>
</dbReference>
<feature type="domain" description="Response regulatory" evidence="8">
    <location>
        <begin position="12"/>
        <end position="126"/>
    </location>
</feature>